<dbReference type="GO" id="GO:0046872">
    <property type="term" value="F:metal ion binding"/>
    <property type="evidence" value="ECO:0007669"/>
    <property type="project" value="UniProtKB-KW"/>
</dbReference>
<accession>A0A1H8DRQ2</accession>
<dbReference type="InterPro" id="IPR034660">
    <property type="entry name" value="DinB/YfiT-like"/>
</dbReference>
<evidence type="ECO:0000313" key="4">
    <source>
        <dbReference type="EMBL" id="SEN09910.1"/>
    </source>
</evidence>
<dbReference type="Gene3D" id="1.20.120.450">
    <property type="entry name" value="dinb family like domain"/>
    <property type="match status" value="1"/>
</dbReference>
<gene>
    <name evidence="4" type="ORF">SAMN05192533_10927</name>
</gene>
<feature type="binding site" evidence="3">
    <location>
        <position position="125"/>
    </location>
    <ligand>
        <name>a divalent metal cation</name>
        <dbReference type="ChEBI" id="CHEBI:60240"/>
    </ligand>
</feature>
<feature type="binding site" evidence="3">
    <location>
        <position position="47"/>
    </location>
    <ligand>
        <name>a divalent metal cation</name>
        <dbReference type="ChEBI" id="CHEBI:60240"/>
    </ligand>
</feature>
<proteinExistence type="inferred from homology"/>
<reference evidence="5" key="1">
    <citation type="submission" date="2016-10" db="EMBL/GenBank/DDBJ databases">
        <authorList>
            <person name="Varghese N."/>
            <person name="Submissions S."/>
        </authorList>
    </citation>
    <scope>NUCLEOTIDE SEQUENCE [LARGE SCALE GENOMIC DNA]</scope>
    <source>
        <strain evidence="5">B48,IBRC-M 10115,DSM 25386,CECT 8001</strain>
    </source>
</reference>
<dbReference type="Proteomes" id="UP000198553">
    <property type="component" value="Unassembled WGS sequence"/>
</dbReference>
<dbReference type="STRING" id="930146.SAMN05192533_10927"/>
<name>A0A1H8DRQ2_9BACI</name>
<dbReference type="EMBL" id="FOBW01000009">
    <property type="protein sequence ID" value="SEN09910.1"/>
    <property type="molecule type" value="Genomic_DNA"/>
</dbReference>
<sequence>MVKINHFMDSWMSHRKALLELIDTFENEHLNYRPWDKAMTLSELVLHISSSTGMFVESVKNGVFAPPSTPKMPETTEELKQLVEKETQQTKRNLEELTESQLNQIVEFSGMKMPGMALLESAKDHEIHHKGQVFTYARLIGIENLPFFISR</sequence>
<comment type="similarity">
    <text evidence="1">Belongs to the DinB family.</text>
</comment>
<evidence type="ECO:0000313" key="5">
    <source>
        <dbReference type="Proteomes" id="UP000198553"/>
    </source>
</evidence>
<evidence type="ECO:0000256" key="3">
    <source>
        <dbReference type="PIRSR" id="PIRSR607837-1"/>
    </source>
</evidence>
<organism evidence="4 5">
    <name type="scientific">Mesobacillus persicus</name>
    <dbReference type="NCBI Taxonomy" id="930146"/>
    <lineage>
        <taxon>Bacteria</taxon>
        <taxon>Bacillati</taxon>
        <taxon>Bacillota</taxon>
        <taxon>Bacilli</taxon>
        <taxon>Bacillales</taxon>
        <taxon>Bacillaceae</taxon>
        <taxon>Mesobacillus</taxon>
    </lineage>
</organism>
<dbReference type="SUPFAM" id="SSF109854">
    <property type="entry name" value="DinB/YfiT-like putative metalloenzymes"/>
    <property type="match status" value="1"/>
</dbReference>
<dbReference type="InterPro" id="IPR007837">
    <property type="entry name" value="DinB"/>
</dbReference>
<evidence type="ECO:0000256" key="2">
    <source>
        <dbReference type="ARBA" id="ARBA00022723"/>
    </source>
</evidence>
<keyword evidence="5" id="KW-1185">Reference proteome</keyword>
<feature type="binding site" evidence="3">
    <location>
        <position position="129"/>
    </location>
    <ligand>
        <name>a divalent metal cation</name>
        <dbReference type="ChEBI" id="CHEBI:60240"/>
    </ligand>
</feature>
<keyword evidence="2 3" id="KW-0479">Metal-binding</keyword>
<evidence type="ECO:0000256" key="1">
    <source>
        <dbReference type="ARBA" id="ARBA00008635"/>
    </source>
</evidence>
<dbReference type="OrthoDB" id="119432at2"/>
<dbReference type="Pfam" id="PF05163">
    <property type="entry name" value="DinB"/>
    <property type="match status" value="1"/>
</dbReference>
<protein>
    <submittedName>
        <fullName evidence="4">Uncharacterized damage-inducible protein DinB (Forms a four-helix bundle)</fullName>
    </submittedName>
</protein>
<dbReference type="AlphaFoldDB" id="A0A1H8DRQ2"/>